<proteinExistence type="predicted"/>
<evidence type="ECO:0000313" key="1">
    <source>
        <dbReference type="EnsemblPlants" id="Kaladp0026s0096.1.v1.1.CDS.1"/>
    </source>
</evidence>
<dbReference type="PANTHER" id="PTHR36746">
    <property type="entry name" value="BNAC04G51760D PROTEIN"/>
    <property type="match status" value="1"/>
</dbReference>
<dbReference type="AlphaFoldDB" id="A0A7N0T992"/>
<keyword evidence="2" id="KW-1185">Reference proteome</keyword>
<accession>A0A7N0T992</accession>
<evidence type="ECO:0000313" key="2">
    <source>
        <dbReference type="Proteomes" id="UP000594263"/>
    </source>
</evidence>
<dbReference type="Gramene" id="Kaladp0026s0096.1.v1.1">
    <property type="protein sequence ID" value="Kaladp0026s0096.1.v1.1.CDS.1"/>
    <property type="gene ID" value="Kaladp0026s0096.v1.1"/>
</dbReference>
<dbReference type="Proteomes" id="UP000594263">
    <property type="component" value="Unplaced"/>
</dbReference>
<protein>
    <submittedName>
        <fullName evidence="1">Uncharacterized protein</fullName>
    </submittedName>
</protein>
<reference evidence="1" key="1">
    <citation type="submission" date="2021-01" db="UniProtKB">
        <authorList>
            <consortium name="EnsemblPlants"/>
        </authorList>
    </citation>
    <scope>IDENTIFICATION</scope>
</reference>
<organism evidence="1 2">
    <name type="scientific">Kalanchoe fedtschenkoi</name>
    <name type="common">Lavender scallops</name>
    <name type="synonym">South American air plant</name>
    <dbReference type="NCBI Taxonomy" id="63787"/>
    <lineage>
        <taxon>Eukaryota</taxon>
        <taxon>Viridiplantae</taxon>
        <taxon>Streptophyta</taxon>
        <taxon>Embryophyta</taxon>
        <taxon>Tracheophyta</taxon>
        <taxon>Spermatophyta</taxon>
        <taxon>Magnoliopsida</taxon>
        <taxon>eudicotyledons</taxon>
        <taxon>Gunneridae</taxon>
        <taxon>Pentapetalae</taxon>
        <taxon>Saxifragales</taxon>
        <taxon>Crassulaceae</taxon>
        <taxon>Kalanchoe</taxon>
    </lineage>
</organism>
<dbReference type="PANTHER" id="PTHR36746:SF3">
    <property type="entry name" value="DUF4005 DOMAIN-CONTAINING PROTEIN"/>
    <property type="match status" value="1"/>
</dbReference>
<dbReference type="EnsemblPlants" id="Kaladp0026s0096.1.v1.1">
    <property type="protein sequence ID" value="Kaladp0026s0096.1.v1.1.CDS.1"/>
    <property type="gene ID" value="Kaladp0026s0096.v1.1"/>
</dbReference>
<sequence>MEKTQSSSKPQYGVYGRIKKAITFSNPLQQSPPVNYPEHPHVSKPVPIEFDHSVFSKTTKKHPVFASSKEKVVRTGGVELPEKSEAGNNDRFSDYIKRAKMKMRRSMTEVSSGGVGGRVKGGLRLESINEKTSAFIDRAKVKMRRTASIAGFGRKSD</sequence>
<name>A0A7N0T992_KALFE</name>